<evidence type="ECO:0000256" key="2">
    <source>
        <dbReference type="ARBA" id="ARBA00022448"/>
    </source>
</evidence>
<dbReference type="HAMAP" id="MF_00237">
    <property type="entry name" value="TatB"/>
    <property type="match status" value="1"/>
</dbReference>
<dbReference type="InterPro" id="IPR003369">
    <property type="entry name" value="TatA/B/E"/>
</dbReference>
<keyword evidence="5 9" id="KW-0653">Protein transport</keyword>
<dbReference type="GO" id="GO:0008320">
    <property type="term" value="F:protein transmembrane transporter activity"/>
    <property type="evidence" value="ECO:0007669"/>
    <property type="project" value="UniProtKB-UniRule"/>
</dbReference>
<gene>
    <name evidence="11" type="primary">tatB</name>
    <name evidence="11" type="ORF">F1B92_07410</name>
</gene>
<evidence type="ECO:0000256" key="8">
    <source>
        <dbReference type="ARBA" id="ARBA00023136"/>
    </source>
</evidence>
<comment type="subcellular location">
    <subcellularLocation>
        <location evidence="9">Cell membrane</location>
        <topology evidence="9">Single-pass membrane protein</topology>
    </subcellularLocation>
    <subcellularLocation>
        <location evidence="1">Membrane</location>
        <topology evidence="1">Single-pass membrane protein</topology>
    </subcellularLocation>
</comment>
<keyword evidence="3 9" id="KW-1003">Cell membrane</keyword>
<reference evidence="11 12" key="2">
    <citation type="submission" date="2020-03" db="EMBL/GenBank/DDBJ databases">
        <title>Campylobacter portucalensis sp. nov., a new species of Campylobacter isolated from the reproductive tract of bulls.</title>
        <authorList>
            <person name="Silva M.F."/>
            <person name="Pereira G."/>
            <person name="Carneiro C."/>
            <person name="Hemphill A."/>
            <person name="Mateus L."/>
            <person name="Lopes-Da-Costa L."/>
            <person name="Silva E."/>
        </authorList>
    </citation>
    <scope>NUCLEOTIDE SEQUENCE [LARGE SCALE GENOMIC DNA]</scope>
    <source>
        <strain evidence="11 12">FMV-PI01</strain>
    </source>
</reference>
<evidence type="ECO:0000256" key="1">
    <source>
        <dbReference type="ARBA" id="ARBA00004167"/>
    </source>
</evidence>
<dbReference type="Proteomes" id="UP000476338">
    <property type="component" value="Unassembled WGS sequence"/>
</dbReference>
<proteinExistence type="inferred from homology"/>
<dbReference type="PANTHER" id="PTHR33162">
    <property type="entry name" value="SEC-INDEPENDENT PROTEIN TRANSLOCASE PROTEIN TATA, CHLOROPLASTIC"/>
    <property type="match status" value="1"/>
</dbReference>
<evidence type="ECO:0000256" key="7">
    <source>
        <dbReference type="ARBA" id="ARBA00023010"/>
    </source>
</evidence>
<protein>
    <recommendedName>
        <fullName evidence="9">Sec-independent protein translocase protein TatB homolog</fullName>
    </recommendedName>
</protein>
<dbReference type="AlphaFoldDB" id="A0A6L5WJ37"/>
<evidence type="ECO:0000256" key="10">
    <source>
        <dbReference type="SAM" id="Coils"/>
    </source>
</evidence>
<name>A0A6L5WJ37_9BACT</name>
<comment type="similarity">
    <text evidence="9">Belongs to the TatB family.</text>
</comment>
<evidence type="ECO:0000256" key="3">
    <source>
        <dbReference type="ARBA" id="ARBA00022475"/>
    </source>
</evidence>
<dbReference type="PRINTS" id="PR01506">
    <property type="entry name" value="TATBPROTEIN"/>
</dbReference>
<dbReference type="GO" id="GO:0033281">
    <property type="term" value="C:TAT protein transport complex"/>
    <property type="evidence" value="ECO:0007669"/>
    <property type="project" value="UniProtKB-UniRule"/>
</dbReference>
<keyword evidence="8 9" id="KW-0472">Membrane</keyword>
<keyword evidence="2 9" id="KW-0813">Transport</keyword>
<evidence type="ECO:0000256" key="5">
    <source>
        <dbReference type="ARBA" id="ARBA00022927"/>
    </source>
</evidence>
<dbReference type="RefSeq" id="WP_154571238.1">
    <property type="nucleotide sequence ID" value="NZ_VWSJ01000031.1"/>
</dbReference>
<evidence type="ECO:0000256" key="6">
    <source>
        <dbReference type="ARBA" id="ARBA00022989"/>
    </source>
</evidence>
<organism evidence="11 12">
    <name type="scientific">Campylobacter portucalensis</name>
    <dbReference type="NCBI Taxonomy" id="2608384"/>
    <lineage>
        <taxon>Bacteria</taxon>
        <taxon>Pseudomonadati</taxon>
        <taxon>Campylobacterota</taxon>
        <taxon>Epsilonproteobacteria</taxon>
        <taxon>Campylobacterales</taxon>
        <taxon>Campylobacteraceae</taxon>
        <taxon>Campylobacter</taxon>
    </lineage>
</organism>
<keyword evidence="10" id="KW-0175">Coiled coil</keyword>
<evidence type="ECO:0000313" key="12">
    <source>
        <dbReference type="Proteomes" id="UP000476338"/>
    </source>
</evidence>
<feature type="coiled-coil region" evidence="10">
    <location>
        <begin position="40"/>
        <end position="106"/>
    </location>
</feature>
<dbReference type="InterPro" id="IPR018448">
    <property type="entry name" value="TatB"/>
</dbReference>
<dbReference type="PANTHER" id="PTHR33162:SF1">
    <property type="entry name" value="SEC-INDEPENDENT PROTEIN TRANSLOCASE PROTEIN TATA, CHLOROPLASTIC"/>
    <property type="match status" value="1"/>
</dbReference>
<comment type="caution">
    <text evidence="11">The sequence shown here is derived from an EMBL/GenBank/DDBJ whole genome shotgun (WGS) entry which is preliminary data.</text>
</comment>
<dbReference type="Gene3D" id="1.20.5.3310">
    <property type="match status" value="1"/>
</dbReference>
<dbReference type="GO" id="GO:0043953">
    <property type="term" value="P:protein transport by the Tat complex"/>
    <property type="evidence" value="ECO:0007669"/>
    <property type="project" value="UniProtKB-UniRule"/>
</dbReference>
<evidence type="ECO:0000313" key="11">
    <source>
        <dbReference type="EMBL" id="MSN96986.1"/>
    </source>
</evidence>
<accession>A0A6L5WJ37</accession>
<dbReference type="EMBL" id="VWSJ01000031">
    <property type="protein sequence ID" value="MSN96986.1"/>
    <property type="molecule type" value="Genomic_DNA"/>
</dbReference>
<sequence>MFGMSFSEILIIAIVAVIALGPEKLPKAMVEIAKYLKILKKTVNDAKNSFEQEIKIAELKEDAKKYKQSITQTKDEVRKKITFEDLEELKNGVNSVKDEVSENLEQIKSGFNTIKDPSNAIKQSIKNEIIDKKDLNV</sequence>
<keyword evidence="12" id="KW-1185">Reference proteome</keyword>
<evidence type="ECO:0000256" key="9">
    <source>
        <dbReference type="HAMAP-Rule" id="MF_00237"/>
    </source>
</evidence>
<dbReference type="Pfam" id="PF02416">
    <property type="entry name" value="TatA_B_E"/>
    <property type="match status" value="1"/>
</dbReference>
<keyword evidence="7 9" id="KW-0811">Translocation</keyword>
<evidence type="ECO:0000256" key="4">
    <source>
        <dbReference type="ARBA" id="ARBA00022692"/>
    </source>
</evidence>
<dbReference type="NCBIfam" id="TIGR01410">
    <property type="entry name" value="tatB"/>
    <property type="match status" value="1"/>
</dbReference>
<keyword evidence="6 9" id="KW-1133">Transmembrane helix</keyword>
<reference evidence="11 12" key="1">
    <citation type="submission" date="2019-09" db="EMBL/GenBank/DDBJ databases">
        <authorList>
            <person name="Silva M."/>
            <person name="Pereira G."/>
            <person name="Lopes-Da-Costa L."/>
            <person name="Silva E."/>
        </authorList>
    </citation>
    <scope>NUCLEOTIDE SEQUENCE [LARGE SCALE GENOMIC DNA]</scope>
    <source>
        <strain evidence="11 12">FMV-PI01</strain>
    </source>
</reference>
<keyword evidence="4 9" id="KW-0812">Transmembrane</keyword>